<reference evidence="4" key="3">
    <citation type="submission" date="2025-09" db="UniProtKB">
        <authorList>
            <consortium name="Ensembl"/>
        </authorList>
    </citation>
    <scope>IDENTIFICATION</scope>
</reference>
<dbReference type="RefSeq" id="XP_028665809.1">
    <property type="nucleotide sequence ID" value="XM_028809976.2"/>
</dbReference>
<dbReference type="PROSITE" id="PS50085">
    <property type="entry name" value="RAPGAP"/>
    <property type="match status" value="1"/>
</dbReference>
<dbReference type="Pfam" id="PF02145">
    <property type="entry name" value="Rap_GAP"/>
    <property type="match status" value="1"/>
</dbReference>
<dbReference type="GeneTree" id="ENSGT00940000156138"/>
<accession>A0A8C4S7N1</accession>
<evidence type="ECO:0000259" key="3">
    <source>
        <dbReference type="PROSITE" id="PS50085"/>
    </source>
</evidence>
<organism evidence="4 5">
    <name type="scientific">Erpetoichthys calabaricus</name>
    <name type="common">Rope fish</name>
    <name type="synonym">Calamoichthys calabaricus</name>
    <dbReference type="NCBI Taxonomy" id="27687"/>
    <lineage>
        <taxon>Eukaryota</taxon>
        <taxon>Metazoa</taxon>
        <taxon>Chordata</taxon>
        <taxon>Craniata</taxon>
        <taxon>Vertebrata</taxon>
        <taxon>Euteleostomi</taxon>
        <taxon>Actinopterygii</taxon>
        <taxon>Polypteriformes</taxon>
        <taxon>Polypteridae</taxon>
        <taxon>Erpetoichthys</taxon>
    </lineage>
</organism>
<dbReference type="InterPro" id="IPR000331">
    <property type="entry name" value="Rap/Ran_GAP_dom"/>
</dbReference>
<feature type="region of interest" description="Disordered" evidence="2">
    <location>
        <begin position="488"/>
        <end position="606"/>
    </location>
</feature>
<keyword evidence="1" id="KW-0343">GTPase activation</keyword>
<feature type="compositionally biased region" description="Basic and acidic residues" evidence="2">
    <location>
        <begin position="597"/>
        <end position="606"/>
    </location>
</feature>
<dbReference type="Gene3D" id="6.10.140.210">
    <property type="match status" value="1"/>
</dbReference>
<dbReference type="SUPFAM" id="SSF111347">
    <property type="entry name" value="Rap/Ran-GAP"/>
    <property type="match status" value="1"/>
</dbReference>
<evidence type="ECO:0000256" key="1">
    <source>
        <dbReference type="ARBA" id="ARBA00022468"/>
    </source>
</evidence>
<dbReference type="GO" id="GO:0051056">
    <property type="term" value="P:regulation of small GTPase mediated signal transduction"/>
    <property type="evidence" value="ECO:0007669"/>
    <property type="project" value="InterPro"/>
</dbReference>
<dbReference type="InterPro" id="IPR050989">
    <property type="entry name" value="Rap1_Ran_GAP"/>
</dbReference>
<dbReference type="InterPro" id="IPR003109">
    <property type="entry name" value="GoLoco_motif"/>
</dbReference>
<dbReference type="PANTHER" id="PTHR15711:SF1">
    <property type="entry name" value="RAP1 GTPASE-ACTIVATING PROTEIN 1-LIKE"/>
    <property type="match status" value="1"/>
</dbReference>
<evidence type="ECO:0000313" key="5">
    <source>
        <dbReference type="Proteomes" id="UP000694620"/>
    </source>
</evidence>
<feature type="compositionally biased region" description="Polar residues" evidence="2">
    <location>
        <begin position="582"/>
        <end position="593"/>
    </location>
</feature>
<name>A0A8C4S7N1_ERPCA</name>
<dbReference type="PROSITE" id="PS50877">
    <property type="entry name" value="GOLOCO"/>
    <property type="match status" value="1"/>
</dbReference>
<dbReference type="OrthoDB" id="2499658at2759"/>
<proteinExistence type="predicted"/>
<dbReference type="Pfam" id="PF21022">
    <property type="entry name" value="Rap-GAP_dimer"/>
    <property type="match status" value="1"/>
</dbReference>
<dbReference type="GO" id="GO:0005737">
    <property type="term" value="C:cytoplasm"/>
    <property type="evidence" value="ECO:0007669"/>
    <property type="project" value="TreeGrafter"/>
</dbReference>
<feature type="domain" description="Rap-GAP" evidence="3">
    <location>
        <begin position="259"/>
        <end position="474"/>
    </location>
</feature>
<dbReference type="AlphaFoldDB" id="A0A8C4S7N1"/>
<dbReference type="Pfam" id="PF02188">
    <property type="entry name" value="GoLoco"/>
    <property type="match status" value="1"/>
</dbReference>
<dbReference type="PANTHER" id="PTHR15711">
    <property type="entry name" value="RAP GTPASE-ACTIVATING PROTEIN"/>
    <property type="match status" value="1"/>
</dbReference>
<dbReference type="GeneID" id="114657976"/>
<dbReference type="Proteomes" id="UP000694620">
    <property type="component" value="Chromosome 9"/>
</dbReference>
<protein>
    <submittedName>
        <fullName evidence="4">Rap1 GTPase-activating protein 1-like</fullName>
    </submittedName>
</protein>
<reference evidence="4" key="2">
    <citation type="submission" date="2025-08" db="UniProtKB">
        <authorList>
            <consortium name="Ensembl"/>
        </authorList>
    </citation>
    <scope>IDENTIFICATION</scope>
</reference>
<dbReference type="Gene3D" id="3.40.50.11210">
    <property type="entry name" value="Rap/Ran-GAP"/>
    <property type="match status" value="1"/>
</dbReference>
<sequence length="606" mass="67906">MERKRDQEKPFTRKRSFTFGAYGGADKFFACTGYPSKTDGTHRITDILDSASQDMSTLYSGSVYHKTADLFEMIEKMQGSRLDEQRCVFPPPHKTEEKISIYTRIQELIKQGKPIPLILVPPSGGYRMEESRYISAEEWSNPDDLILESKCSSTPATILLERDPVARIYRQHFFGKDHQNFYGTDSTQGNVVLSVRQDEGDLGCLRLILRMKSVSLHRIFSSMGPTEFPSICQLAKLLCEDLNVEHFYPVVYPKASQLIRSFDEHLLSDQFKFGVLFQREGQLTEEAILSNCEETLEFAEFLSVLGKTVPLSGYTGFRGGLDVCYGQTGVETVVTRFAGKEIMFHVATKLPFTEGDPQQLQRKRHIGNDIVSVVFQEGQTPFSPDAIASNFLHAFLVVRRKREERPVTYEVSVVTREDVPEFGPPLPRPPIFTKGALLREFLLNKLINAEIACYQAEKFKRLEERTRGALLDALHRELISRSQIMLRSASPGSDGECMENEATTPGGFLENFKRAIRVRSQSLDTSGPGGKKQIGGSPQKHRLSRDSMPRFSTTLGAKDNTSEERGSEVTSHGFSNGPVGTLTPSPSNENNGTAGRVDVHSNEEEG</sequence>
<dbReference type="SMART" id="SM00390">
    <property type="entry name" value="GoLoco"/>
    <property type="match status" value="1"/>
</dbReference>
<evidence type="ECO:0000256" key="2">
    <source>
        <dbReference type="SAM" id="MobiDB-lite"/>
    </source>
</evidence>
<gene>
    <name evidence="4" type="primary">rap1gapl</name>
</gene>
<dbReference type="Ensembl" id="ENSECRT00000012670.1">
    <property type="protein sequence ID" value="ENSECRP00000012457.1"/>
    <property type="gene ID" value="ENSECRG00000008303.1"/>
</dbReference>
<reference evidence="4" key="1">
    <citation type="submission" date="2021-06" db="EMBL/GenBank/DDBJ databases">
        <authorList>
            <consortium name="Wellcome Sanger Institute Data Sharing"/>
        </authorList>
    </citation>
    <scope>NUCLEOTIDE SEQUENCE [LARGE SCALE GENOMIC DNA]</scope>
</reference>
<dbReference type="GO" id="GO:0005096">
    <property type="term" value="F:GTPase activator activity"/>
    <property type="evidence" value="ECO:0007669"/>
    <property type="project" value="UniProtKB-KW"/>
</dbReference>
<keyword evidence="5" id="KW-1185">Reference proteome</keyword>
<dbReference type="InterPro" id="IPR035974">
    <property type="entry name" value="Rap/Ran-GAP_sf"/>
</dbReference>
<evidence type="ECO:0000313" key="4">
    <source>
        <dbReference type="Ensembl" id="ENSECRP00000012457.1"/>
    </source>
</evidence>